<name>A0A0C6PBT6_BORBO</name>
<reference evidence="3 4" key="1">
    <citation type="journal article" date="2012" name="BMC Genomics">
        <title>Comparative genomics of the classical Bordetella subspecies: the evolution and exchange of virulence-associated diversity amongst closely related pathogens.</title>
        <authorList>
            <person name="Park J."/>
            <person name="Zhang Y."/>
            <person name="Buboltz A.M."/>
            <person name="Zhang X."/>
            <person name="Schuster S.C."/>
            <person name="Ahuja U."/>
            <person name="Liu M."/>
            <person name="Miller J.F."/>
            <person name="Sebaihia M."/>
            <person name="Bentley S.D."/>
            <person name="Parkhill J."/>
            <person name="Harvill E.T."/>
        </authorList>
    </citation>
    <scope>NUCLEOTIDE SEQUENCE [LARGE SCALE GENOMIC DNA]</scope>
    <source>
        <strain evidence="3 4">253</strain>
    </source>
</reference>
<comment type="similarity">
    <text evidence="1">Belongs to the universal stress protein A family.</text>
</comment>
<dbReference type="SUPFAM" id="SSF52402">
    <property type="entry name" value="Adenine nucleotide alpha hydrolases-like"/>
    <property type="match status" value="2"/>
</dbReference>
<dbReference type="RefSeq" id="WP_003815215.1">
    <property type="nucleotide sequence ID" value="NC_019382.1"/>
</dbReference>
<protein>
    <submittedName>
        <fullName evidence="3">Putative universal stress protein</fullName>
    </submittedName>
</protein>
<dbReference type="GeneID" id="56476964"/>
<dbReference type="PANTHER" id="PTHR46268:SF6">
    <property type="entry name" value="UNIVERSAL STRESS PROTEIN UP12"/>
    <property type="match status" value="1"/>
</dbReference>
<sequence>MQAQTAPILLATDLSARSDRALDRALMLAAQAQTSLVALHIMEPTNAPLTTPVWRRLSADHKQLAERRLAEDLADAPVPTSAVVRSGETVPLIRETAEHFGCSLIVTGIARESTLSRLLLGTTVERLARQASQPVLVVKARPRKPYRDVVVATDFSEGSRQALVAALRVAGDAPLTLFHAYDVPFGKDAPEDAVVRSFYNDAAQKARAFLDGTPELAGRPAPELVLESGQPETLLSEYVFNRRCDLVVTGTHGLTGILRTAIGSVAEKLLEALPCDVLIVRQTGTAGD</sequence>
<dbReference type="OrthoDB" id="9792500at2"/>
<dbReference type="Proteomes" id="UP000007564">
    <property type="component" value="Chromosome"/>
</dbReference>
<evidence type="ECO:0000256" key="1">
    <source>
        <dbReference type="ARBA" id="ARBA00008791"/>
    </source>
</evidence>
<proteinExistence type="inferred from homology"/>
<accession>A0A0C6PBT6</accession>
<dbReference type="InterPro" id="IPR006016">
    <property type="entry name" value="UspA"/>
</dbReference>
<dbReference type="InterPro" id="IPR006015">
    <property type="entry name" value="Universal_stress_UspA"/>
</dbReference>
<dbReference type="HOGENOM" id="CLU_049301_2_1_4"/>
<evidence type="ECO:0000259" key="2">
    <source>
        <dbReference type="Pfam" id="PF00582"/>
    </source>
</evidence>
<dbReference type="Pfam" id="PF00582">
    <property type="entry name" value="Usp"/>
    <property type="match status" value="2"/>
</dbReference>
<feature type="domain" description="UspA" evidence="2">
    <location>
        <begin position="146"/>
        <end position="281"/>
    </location>
</feature>
<organism evidence="3 4">
    <name type="scientific">Bordetella bronchiseptica 253</name>
    <dbReference type="NCBI Taxonomy" id="568707"/>
    <lineage>
        <taxon>Bacteria</taxon>
        <taxon>Pseudomonadati</taxon>
        <taxon>Pseudomonadota</taxon>
        <taxon>Betaproteobacteria</taxon>
        <taxon>Burkholderiales</taxon>
        <taxon>Alcaligenaceae</taxon>
        <taxon>Bordetella</taxon>
    </lineage>
</organism>
<evidence type="ECO:0000313" key="4">
    <source>
        <dbReference type="Proteomes" id="UP000007564"/>
    </source>
</evidence>
<dbReference type="InterPro" id="IPR014729">
    <property type="entry name" value="Rossmann-like_a/b/a_fold"/>
</dbReference>
<dbReference type="KEGG" id="bbh:BN112_3885"/>
<dbReference type="EMBL" id="HE965806">
    <property type="protein sequence ID" value="CCJ55799.1"/>
    <property type="molecule type" value="Genomic_DNA"/>
</dbReference>
<evidence type="ECO:0000313" key="3">
    <source>
        <dbReference type="EMBL" id="CCJ55799.1"/>
    </source>
</evidence>
<dbReference type="PRINTS" id="PR01438">
    <property type="entry name" value="UNVRSLSTRESS"/>
</dbReference>
<dbReference type="AlphaFoldDB" id="A0A0C6PBT6"/>
<feature type="domain" description="UspA" evidence="2">
    <location>
        <begin position="7"/>
        <end position="139"/>
    </location>
</feature>
<gene>
    <name evidence="3" type="ORF">BN112_3885</name>
</gene>
<dbReference type="PANTHER" id="PTHR46268">
    <property type="entry name" value="STRESS RESPONSE PROTEIN NHAX"/>
    <property type="match status" value="1"/>
</dbReference>
<dbReference type="Gene3D" id="3.40.50.620">
    <property type="entry name" value="HUPs"/>
    <property type="match status" value="2"/>
</dbReference>
<dbReference type="CDD" id="cd00293">
    <property type="entry name" value="USP-like"/>
    <property type="match status" value="2"/>
</dbReference>